<protein>
    <submittedName>
        <fullName evidence="1 3">Uncharacterized protein</fullName>
    </submittedName>
</protein>
<evidence type="ECO:0000313" key="1">
    <source>
        <dbReference type="EMBL" id="VDO52320.1"/>
    </source>
</evidence>
<keyword evidence="2" id="KW-1185">Reference proteome</keyword>
<gene>
    <name evidence="1" type="ORF">HPLM_LOCUS14275</name>
</gene>
<accession>A0A0N4WRZ8</accession>
<dbReference type="WBParaSite" id="HPLM_0001428301-mRNA-1">
    <property type="protein sequence ID" value="HPLM_0001428301-mRNA-1"/>
    <property type="gene ID" value="HPLM_0001428301"/>
</dbReference>
<dbReference type="AlphaFoldDB" id="A0A0N4WRZ8"/>
<evidence type="ECO:0000313" key="2">
    <source>
        <dbReference type="Proteomes" id="UP000268014"/>
    </source>
</evidence>
<reference evidence="3" key="1">
    <citation type="submission" date="2017-02" db="UniProtKB">
        <authorList>
            <consortium name="WormBaseParasite"/>
        </authorList>
    </citation>
    <scope>IDENTIFICATION</scope>
</reference>
<organism evidence="3">
    <name type="scientific">Haemonchus placei</name>
    <name type="common">Barber's pole worm</name>
    <dbReference type="NCBI Taxonomy" id="6290"/>
    <lineage>
        <taxon>Eukaryota</taxon>
        <taxon>Metazoa</taxon>
        <taxon>Ecdysozoa</taxon>
        <taxon>Nematoda</taxon>
        <taxon>Chromadorea</taxon>
        <taxon>Rhabditida</taxon>
        <taxon>Rhabditina</taxon>
        <taxon>Rhabditomorpha</taxon>
        <taxon>Strongyloidea</taxon>
        <taxon>Trichostrongylidae</taxon>
        <taxon>Haemonchus</taxon>
    </lineage>
</organism>
<reference evidence="1 2" key="2">
    <citation type="submission" date="2018-11" db="EMBL/GenBank/DDBJ databases">
        <authorList>
            <consortium name="Pathogen Informatics"/>
        </authorList>
    </citation>
    <scope>NUCLEOTIDE SEQUENCE [LARGE SCALE GENOMIC DNA]</scope>
    <source>
        <strain evidence="1 2">MHpl1</strain>
    </source>
</reference>
<sequence length="176" mass="19002">MKRFEVNLCSPPTDPSRATGLNCIPLLNVDFIDTKGGSRESETKFDARFPLTEELESRCRTTRSDLCPPIVDSETSSMTAFRSLISPQNSTGFGFITCLGPADSFASAKVILFPAVLTDVTRTSITCPTLISAPNRFASLATRSPRAVPKNCKITPPVSKTFTTTPTLTTPSYLAS</sequence>
<dbReference type="Proteomes" id="UP000268014">
    <property type="component" value="Unassembled WGS sequence"/>
</dbReference>
<name>A0A0N4WRZ8_HAEPC</name>
<proteinExistence type="predicted"/>
<evidence type="ECO:0000313" key="3">
    <source>
        <dbReference type="WBParaSite" id="HPLM_0001428301-mRNA-1"/>
    </source>
</evidence>
<dbReference type="EMBL" id="UZAF01018507">
    <property type="protein sequence ID" value="VDO52320.1"/>
    <property type="molecule type" value="Genomic_DNA"/>
</dbReference>